<reference evidence="1 2" key="1">
    <citation type="journal article" date="2012" name="J. Virol.">
        <title>Genome of Klebsiella sp.-Infecting Bacteriophage vB_KleM_RaK2.</title>
        <authorList>
            <person name="Simoliunas E."/>
            <person name="Kaliniene L."/>
            <person name="Truncaite L."/>
            <person name="Klausa V."/>
            <person name="Zajanckauskaite A."/>
            <person name="Meskys R."/>
        </authorList>
    </citation>
    <scope>NUCLEOTIDE SEQUENCE [LARGE SCALE GENOMIC DNA]</scope>
</reference>
<dbReference type="Proteomes" id="UP000007524">
    <property type="component" value="Segment"/>
</dbReference>
<dbReference type="GeneID" id="14012668"/>
<gene>
    <name evidence="1" type="ORF">RaK2_00080</name>
</gene>
<accession>H6X3N7</accession>
<evidence type="ECO:0000313" key="2">
    <source>
        <dbReference type="Proteomes" id="UP000007524"/>
    </source>
</evidence>
<dbReference type="EMBL" id="JQ513383">
    <property type="protein sequence ID" value="AFA44353.1"/>
    <property type="molecule type" value="Genomic_DNA"/>
</dbReference>
<evidence type="ECO:0000313" key="1">
    <source>
        <dbReference type="EMBL" id="AFA44353.1"/>
    </source>
</evidence>
<organism evidence="1 2">
    <name type="scientific">Klebsiella phage vB_KleM_RaK2</name>
    <dbReference type="NCBI Taxonomy" id="1147094"/>
    <lineage>
        <taxon>Viruses</taxon>
        <taxon>Duplodnaviria</taxon>
        <taxon>Heunggongvirae</taxon>
        <taxon>Uroviricota</taxon>
        <taxon>Caudoviricetes</taxon>
        <taxon>Alcyoneusvirus</taxon>
        <taxon>Alcyoneusvirus RaK2</taxon>
    </lineage>
</organism>
<dbReference type="OrthoDB" id="19256at10239"/>
<name>H6X3N7_9CAUD</name>
<keyword evidence="2" id="KW-1185">Reference proteome</keyword>
<proteinExistence type="predicted"/>
<protein>
    <submittedName>
        <fullName evidence="1">Uncharacterized protein</fullName>
    </submittedName>
</protein>
<sequence>MSNSNASPSQFSPYAKTEKTWYLDYNLPRDMVAADSDQDYEIPAKYDEQPWRLSYELYGNERLYYIFALLNPDLLGEDPIYNFKSGLVIKVPTPQRIQTYLGTSRNVQ</sequence>
<dbReference type="KEGG" id="vg:14012668"/>
<dbReference type="RefSeq" id="YP_007007235.1">
    <property type="nucleotide sequence ID" value="NC_019526.1"/>
</dbReference>